<keyword evidence="3" id="KW-0067">ATP-binding</keyword>
<evidence type="ECO:0000313" key="3">
    <source>
        <dbReference type="EMBL" id="MBK0383111.1"/>
    </source>
</evidence>
<dbReference type="Pfam" id="PF13173">
    <property type="entry name" value="AAA_14"/>
    <property type="match status" value="1"/>
</dbReference>
<dbReference type="InterPro" id="IPR025420">
    <property type="entry name" value="DUF4143"/>
</dbReference>
<protein>
    <submittedName>
        <fullName evidence="3">ATP-binding protein</fullName>
    </submittedName>
</protein>
<dbReference type="GO" id="GO:0005524">
    <property type="term" value="F:ATP binding"/>
    <property type="evidence" value="ECO:0007669"/>
    <property type="project" value="UniProtKB-KW"/>
</dbReference>
<dbReference type="EMBL" id="JAEHFY010000011">
    <property type="protein sequence ID" value="MBK0383111.1"/>
    <property type="molecule type" value="Genomic_DNA"/>
</dbReference>
<feature type="domain" description="DUF4143" evidence="2">
    <location>
        <begin position="189"/>
        <end position="345"/>
    </location>
</feature>
<feature type="domain" description="AAA" evidence="1">
    <location>
        <begin position="19"/>
        <end position="141"/>
    </location>
</feature>
<reference evidence="3 4" key="1">
    <citation type="submission" date="2020-12" db="EMBL/GenBank/DDBJ databases">
        <title>Bacterial novel species Pedobacter sp. SD-b isolated from soil.</title>
        <authorList>
            <person name="Jung H.-Y."/>
        </authorList>
    </citation>
    <scope>NUCLEOTIDE SEQUENCE [LARGE SCALE GENOMIC DNA]</scope>
    <source>
        <strain evidence="3 4">SD-b</strain>
    </source>
</reference>
<name>A0ABS1BLC6_9SPHI</name>
<dbReference type="Pfam" id="PF13635">
    <property type="entry name" value="DUF4143"/>
    <property type="match status" value="1"/>
</dbReference>
<dbReference type="Gene3D" id="3.40.50.300">
    <property type="entry name" value="P-loop containing nucleotide triphosphate hydrolases"/>
    <property type="match status" value="1"/>
</dbReference>
<keyword evidence="3" id="KW-0547">Nucleotide-binding</keyword>
<dbReference type="Proteomes" id="UP000660024">
    <property type="component" value="Unassembled WGS sequence"/>
</dbReference>
<dbReference type="PANTHER" id="PTHR43566">
    <property type="entry name" value="CONSERVED PROTEIN"/>
    <property type="match status" value="1"/>
</dbReference>
<sequence length="378" mass="44135">MMKIYRKVQDLIQKRINQNKVLLLYGTRRVGKTYLIKSVEKDYTIPFLHLNAEDADVASILENRSVSNYQRLLAGKKLLIIDEAQVIPEIGKILKLMIDSFEDLTIIATGSSAFDLSNQTGEPLTGRSYTYHLYPVSQKELSALENNLETKQNLDDRLVFGSYPEVFQLETPKEKEEYLKNLVKSYLLKDILHFENIQNSTKIFDLLKLMAYQVGSEVSLNELGKKLGISKNTVERYLDLLSKVQILFKLGGFSTNLRKEIIKSAKWYFFDNGIRNAIINDFRLVPVRQDLGLLWENYCIYERIKLNNHQQINSEYYFWRTYDQQEIDLIEKTGKEIKAFEFKYGNGTKKIPAFFTKNYPEAPFTIINKENYLDFILD</sequence>
<evidence type="ECO:0000313" key="4">
    <source>
        <dbReference type="Proteomes" id="UP000660024"/>
    </source>
</evidence>
<dbReference type="PANTHER" id="PTHR43566:SF1">
    <property type="entry name" value="AAA+ ATPASE DOMAIN-CONTAINING PROTEIN"/>
    <property type="match status" value="1"/>
</dbReference>
<gene>
    <name evidence="3" type="ORF">I5M32_09080</name>
</gene>
<accession>A0ABS1BLC6</accession>
<evidence type="ECO:0000259" key="1">
    <source>
        <dbReference type="Pfam" id="PF13173"/>
    </source>
</evidence>
<proteinExistence type="predicted"/>
<dbReference type="SUPFAM" id="SSF52540">
    <property type="entry name" value="P-loop containing nucleoside triphosphate hydrolases"/>
    <property type="match status" value="1"/>
</dbReference>
<dbReference type="InterPro" id="IPR041682">
    <property type="entry name" value="AAA_14"/>
</dbReference>
<organism evidence="3 4">
    <name type="scientific">Pedobacter segetis</name>
    <dbReference type="NCBI Taxonomy" id="2793069"/>
    <lineage>
        <taxon>Bacteria</taxon>
        <taxon>Pseudomonadati</taxon>
        <taxon>Bacteroidota</taxon>
        <taxon>Sphingobacteriia</taxon>
        <taxon>Sphingobacteriales</taxon>
        <taxon>Sphingobacteriaceae</taxon>
        <taxon>Pedobacter</taxon>
    </lineage>
</organism>
<keyword evidence="4" id="KW-1185">Reference proteome</keyword>
<dbReference type="InterPro" id="IPR027417">
    <property type="entry name" value="P-loop_NTPase"/>
</dbReference>
<evidence type="ECO:0000259" key="2">
    <source>
        <dbReference type="Pfam" id="PF13635"/>
    </source>
</evidence>
<comment type="caution">
    <text evidence="3">The sequence shown here is derived from an EMBL/GenBank/DDBJ whole genome shotgun (WGS) entry which is preliminary data.</text>
</comment>